<keyword evidence="5" id="KW-0238">DNA-binding</keyword>
<comment type="caution">
    <text evidence="11">The sequence shown here is derived from an EMBL/GenBank/DDBJ whole genome shotgun (WGS) entry which is preliminary data.</text>
</comment>
<dbReference type="PANTHER" id="PTHR22993:SF9">
    <property type="entry name" value="FORMAMIDOPYRIMIDINE-DNA GLYCOSYLASE"/>
    <property type="match status" value="1"/>
</dbReference>
<evidence type="ECO:0000256" key="8">
    <source>
        <dbReference type="ARBA" id="ARBA00023268"/>
    </source>
</evidence>
<dbReference type="Gene3D" id="1.10.8.50">
    <property type="match status" value="1"/>
</dbReference>
<dbReference type="Proteomes" id="UP000661077">
    <property type="component" value="Unassembled WGS sequence"/>
</dbReference>
<evidence type="ECO:0000256" key="5">
    <source>
        <dbReference type="ARBA" id="ARBA00023125"/>
    </source>
</evidence>
<gene>
    <name evidence="11" type="ORF">JM946_15515</name>
</gene>
<evidence type="ECO:0000256" key="1">
    <source>
        <dbReference type="ARBA" id="ARBA00001668"/>
    </source>
</evidence>
<keyword evidence="12" id="KW-1185">Reference proteome</keyword>
<dbReference type="SMART" id="SM00898">
    <property type="entry name" value="Fapy_DNA_glyco"/>
    <property type="match status" value="1"/>
</dbReference>
<organism evidence="11 12">
    <name type="scientific">Steroidobacter gossypii</name>
    <dbReference type="NCBI Taxonomy" id="2805490"/>
    <lineage>
        <taxon>Bacteria</taxon>
        <taxon>Pseudomonadati</taxon>
        <taxon>Pseudomonadota</taxon>
        <taxon>Gammaproteobacteria</taxon>
        <taxon>Steroidobacterales</taxon>
        <taxon>Steroidobacteraceae</taxon>
        <taxon>Steroidobacter</taxon>
    </lineage>
</organism>
<dbReference type="InterPro" id="IPR010979">
    <property type="entry name" value="Ribosomal_uS13-like_H2TH"/>
</dbReference>
<dbReference type="CDD" id="cd08974">
    <property type="entry name" value="BaFpgNei_N_2"/>
    <property type="match status" value="1"/>
</dbReference>
<evidence type="ECO:0000259" key="10">
    <source>
        <dbReference type="PROSITE" id="PS51068"/>
    </source>
</evidence>
<keyword evidence="3" id="KW-0227">DNA damage</keyword>
<comment type="catalytic activity">
    <reaction evidence="1">
        <text>Hydrolysis of DNA containing ring-opened 7-methylguanine residues, releasing 2,6-diamino-4-hydroxy-5-(N-methyl)formamidopyrimidine.</text>
        <dbReference type="EC" id="3.2.2.23"/>
    </reaction>
</comment>
<protein>
    <recommendedName>
        <fullName evidence="10">Formamidopyrimidine-DNA glycosylase catalytic domain-containing protein</fullName>
    </recommendedName>
</protein>
<dbReference type="SUPFAM" id="SSF81624">
    <property type="entry name" value="N-terminal domain of MutM-like DNA repair proteins"/>
    <property type="match status" value="1"/>
</dbReference>
<evidence type="ECO:0000256" key="9">
    <source>
        <dbReference type="ARBA" id="ARBA00023295"/>
    </source>
</evidence>
<dbReference type="Pfam" id="PF01149">
    <property type="entry name" value="Fapy_DNA_glyco"/>
    <property type="match status" value="1"/>
</dbReference>
<proteinExistence type="inferred from homology"/>
<sequence>MRGADDYSSSMPEGPSLIILREQAQIFKGKRVLAAEGNSKIDKTRVVGQRIVSLRSWGKHFLIEFPGFTVRIHLLMFGRYCINERKPDKPIRFGLRFARGEELNFYACSARYLEGDLDSTYDWSGDVMSDSWNAAAARKKLRAMPDTLVCDALLDQTVFAGVGNIIKNEVLYRIRVHPCSKVGALTAAKLRQLVEEARRYSFQFLEWKRAYVLSKHWLVHNKGMCPRCEIKLQRAYLGITDRRTFFCERCQIRYSPPARRTARAKRRRISARR</sequence>
<comment type="similarity">
    <text evidence="2">Belongs to the FPG family.</text>
</comment>
<dbReference type="InterPro" id="IPR035937">
    <property type="entry name" value="FPG_N"/>
</dbReference>
<dbReference type="SUPFAM" id="SSF46946">
    <property type="entry name" value="S13-like H2TH domain"/>
    <property type="match status" value="1"/>
</dbReference>
<evidence type="ECO:0000313" key="12">
    <source>
        <dbReference type="Proteomes" id="UP000661077"/>
    </source>
</evidence>
<dbReference type="InterPro" id="IPR015886">
    <property type="entry name" value="H2TH_FPG"/>
</dbReference>
<dbReference type="Gene3D" id="3.20.190.10">
    <property type="entry name" value="MutM-like, N-terminal"/>
    <property type="match status" value="1"/>
</dbReference>
<evidence type="ECO:0000256" key="7">
    <source>
        <dbReference type="ARBA" id="ARBA00023239"/>
    </source>
</evidence>
<feature type="domain" description="Formamidopyrimidine-DNA glycosylase catalytic" evidence="10">
    <location>
        <begin position="12"/>
        <end position="100"/>
    </location>
</feature>
<evidence type="ECO:0000256" key="6">
    <source>
        <dbReference type="ARBA" id="ARBA00023204"/>
    </source>
</evidence>
<reference evidence="11 12" key="1">
    <citation type="journal article" date="2021" name="Int. J. Syst. Evol. Microbiol.">
        <title>Steroidobacter gossypii sp. nov., isolated from soil of cotton cropping field.</title>
        <authorList>
            <person name="Huang R."/>
            <person name="Yang S."/>
            <person name="Zhen C."/>
            <person name="Liu W."/>
        </authorList>
    </citation>
    <scope>NUCLEOTIDE SEQUENCE [LARGE SCALE GENOMIC DNA]</scope>
    <source>
        <strain evidence="11 12">S1-65</strain>
    </source>
</reference>
<accession>A0ABS1WYX5</accession>
<keyword evidence="8" id="KW-0511">Multifunctional enzyme</keyword>
<dbReference type="Pfam" id="PF06831">
    <property type="entry name" value="H2TH"/>
    <property type="match status" value="1"/>
</dbReference>
<evidence type="ECO:0000313" key="11">
    <source>
        <dbReference type="EMBL" id="MBM0106142.1"/>
    </source>
</evidence>
<keyword evidence="6" id="KW-0234">DNA repair</keyword>
<keyword evidence="4" id="KW-0378">Hydrolase</keyword>
<dbReference type="PROSITE" id="PS51068">
    <property type="entry name" value="FPG_CAT"/>
    <property type="match status" value="1"/>
</dbReference>
<dbReference type="PANTHER" id="PTHR22993">
    <property type="entry name" value="FORMAMIDOPYRIMIDINE-DNA GLYCOSYLASE"/>
    <property type="match status" value="1"/>
</dbReference>
<keyword evidence="7" id="KW-0456">Lyase</keyword>
<evidence type="ECO:0000256" key="2">
    <source>
        <dbReference type="ARBA" id="ARBA00009409"/>
    </source>
</evidence>
<name>A0ABS1WYX5_9GAMM</name>
<evidence type="ECO:0000256" key="3">
    <source>
        <dbReference type="ARBA" id="ARBA00022763"/>
    </source>
</evidence>
<evidence type="ECO:0000256" key="4">
    <source>
        <dbReference type="ARBA" id="ARBA00022801"/>
    </source>
</evidence>
<dbReference type="SMART" id="SM01232">
    <property type="entry name" value="H2TH"/>
    <property type="match status" value="1"/>
</dbReference>
<dbReference type="InterPro" id="IPR012319">
    <property type="entry name" value="FPG_cat"/>
</dbReference>
<keyword evidence="9" id="KW-0326">Glycosidase</keyword>
<dbReference type="EMBL" id="JAEVLS010000003">
    <property type="protein sequence ID" value="MBM0106142.1"/>
    <property type="molecule type" value="Genomic_DNA"/>
</dbReference>